<evidence type="ECO:0000256" key="3">
    <source>
        <dbReference type="ARBA" id="ARBA00023295"/>
    </source>
</evidence>
<reference evidence="9" key="1">
    <citation type="journal article" date="2019" name="Int. J. Syst. Evol. Microbiol.">
        <title>The Global Catalogue of Microorganisms (GCM) 10K type strain sequencing project: providing services to taxonomists for standard genome sequencing and annotation.</title>
        <authorList>
            <consortium name="The Broad Institute Genomics Platform"/>
            <consortium name="The Broad Institute Genome Sequencing Center for Infectious Disease"/>
            <person name="Wu L."/>
            <person name="Ma J."/>
        </authorList>
    </citation>
    <scope>NUCLEOTIDE SEQUENCE [LARGE SCALE GENOMIC DNA]</scope>
    <source>
        <strain evidence="9">JCM 16703</strain>
    </source>
</reference>
<evidence type="ECO:0000259" key="6">
    <source>
        <dbReference type="Pfam" id="PF00150"/>
    </source>
</evidence>
<evidence type="ECO:0000313" key="9">
    <source>
        <dbReference type="Proteomes" id="UP001501495"/>
    </source>
</evidence>
<sequence length="505" mass="54333">MLPRPLRRAVMALVLLTPLLLVAPAAPAAPAQASEPAPRPQIAEGRVLDDLGRVLVLHGVNMVAKLDPYAPDELGFGRDDARFLARQGFTTVRLGLIWKAVEPQPGQYDDAYLARIRRTTRVLADHGIRTLLDFHQDLYHERFQGEGAPDWAVLDDGLPSQPQLGFPNNYFVNLGLNRAFDNFWANAAGPGGVGLQDRYAAAWAHVATFFRGTPGVLGIDVFNEPWPGTGWQLCINPLGCPTFDGRLEAFTQRVVDAVRAVDPATPVFYEPNVLFNNGVATLVTPTGTDLGFSFHDYCLTADLGLDAVGLPTGEDDPLCGTFDDLVWRNAASHIAGTGHAGLLTEFGATSDTAVLRDMVARAQAADVGWQYWAYCGCDDPTTTGPGAEQALVTDPAAPLRGDNIDRAKLRALVIPYAQAVAGTPSGSTYDRGTRTFTTGWDVARIGGGTFDAGARSRIVVPRPVYRDGYRVEATGARVVSRPGARVLVVAQRPGAREVRVTVTPR</sequence>
<dbReference type="Pfam" id="PF18564">
    <property type="entry name" value="Glyco_hydro_5_C"/>
    <property type="match status" value="1"/>
</dbReference>
<dbReference type="InterPro" id="IPR013780">
    <property type="entry name" value="Glyco_hydro_b"/>
</dbReference>
<evidence type="ECO:0000259" key="7">
    <source>
        <dbReference type="Pfam" id="PF18564"/>
    </source>
</evidence>
<feature type="domain" description="Glycoside hydrolase family 5" evidence="6">
    <location>
        <begin position="81"/>
        <end position="375"/>
    </location>
</feature>
<keyword evidence="9" id="KW-1185">Reference proteome</keyword>
<dbReference type="SUPFAM" id="SSF51445">
    <property type="entry name" value="(Trans)glycosidases"/>
    <property type="match status" value="1"/>
</dbReference>
<feature type="chain" id="PRO_5045552055" description="Endoglycoceramidase" evidence="5">
    <location>
        <begin position="29"/>
        <end position="505"/>
    </location>
</feature>
<dbReference type="Gene3D" id="2.60.40.1180">
    <property type="entry name" value="Golgi alpha-mannosidase II"/>
    <property type="match status" value="1"/>
</dbReference>
<dbReference type="PANTHER" id="PTHR31308:SF3">
    <property type="entry name" value="ENDOGLYCOCERAMIDASE"/>
    <property type="match status" value="1"/>
</dbReference>
<evidence type="ECO:0000313" key="8">
    <source>
        <dbReference type="EMBL" id="GAA4113620.1"/>
    </source>
</evidence>
<evidence type="ECO:0000256" key="1">
    <source>
        <dbReference type="ARBA" id="ARBA00005641"/>
    </source>
</evidence>
<keyword evidence="5" id="KW-0732">Signal</keyword>
<evidence type="ECO:0000256" key="2">
    <source>
        <dbReference type="ARBA" id="ARBA00022801"/>
    </source>
</evidence>
<dbReference type="PANTHER" id="PTHR31308">
    <property type="match status" value="1"/>
</dbReference>
<dbReference type="Proteomes" id="UP001501495">
    <property type="component" value="Unassembled WGS sequence"/>
</dbReference>
<accession>A0ABP7XEF5</accession>
<organism evidence="8 9">
    <name type="scientific">Nocardioides fonticola</name>
    <dbReference type="NCBI Taxonomy" id="450363"/>
    <lineage>
        <taxon>Bacteria</taxon>
        <taxon>Bacillati</taxon>
        <taxon>Actinomycetota</taxon>
        <taxon>Actinomycetes</taxon>
        <taxon>Propionibacteriales</taxon>
        <taxon>Nocardioidaceae</taxon>
        <taxon>Nocardioides</taxon>
    </lineage>
</organism>
<dbReference type="EMBL" id="BAAAZH010000010">
    <property type="protein sequence ID" value="GAA4113620.1"/>
    <property type="molecule type" value="Genomic_DNA"/>
</dbReference>
<evidence type="ECO:0000256" key="5">
    <source>
        <dbReference type="SAM" id="SignalP"/>
    </source>
</evidence>
<comment type="caution">
    <text evidence="8">The sequence shown here is derived from an EMBL/GenBank/DDBJ whole genome shotgun (WGS) entry which is preliminary data.</text>
</comment>
<keyword evidence="2 4" id="KW-0378">Hydrolase</keyword>
<dbReference type="Pfam" id="PF00150">
    <property type="entry name" value="Cellulase"/>
    <property type="match status" value="1"/>
</dbReference>
<dbReference type="RefSeq" id="WP_344732246.1">
    <property type="nucleotide sequence ID" value="NZ_BAAAZH010000010.1"/>
</dbReference>
<protein>
    <recommendedName>
        <fullName evidence="10">Endoglycoceramidase</fullName>
    </recommendedName>
</protein>
<feature type="signal peptide" evidence="5">
    <location>
        <begin position="1"/>
        <end position="28"/>
    </location>
</feature>
<proteinExistence type="inferred from homology"/>
<feature type="domain" description="Glycoside hydrolase family 5 C-terminal" evidence="7">
    <location>
        <begin position="415"/>
        <end position="502"/>
    </location>
</feature>
<dbReference type="InterPro" id="IPR001547">
    <property type="entry name" value="Glyco_hydro_5"/>
</dbReference>
<dbReference type="InterPro" id="IPR052066">
    <property type="entry name" value="Glycosphingolipid_Hydrolases"/>
</dbReference>
<evidence type="ECO:0000256" key="4">
    <source>
        <dbReference type="RuleBase" id="RU361153"/>
    </source>
</evidence>
<dbReference type="InterPro" id="IPR017853">
    <property type="entry name" value="GH"/>
</dbReference>
<name>A0ABP7XEF5_9ACTN</name>
<dbReference type="Gene3D" id="3.20.20.80">
    <property type="entry name" value="Glycosidases"/>
    <property type="match status" value="1"/>
</dbReference>
<gene>
    <name evidence="8" type="ORF">GCM10022215_10890</name>
</gene>
<evidence type="ECO:0008006" key="10">
    <source>
        <dbReference type="Google" id="ProtNLM"/>
    </source>
</evidence>
<keyword evidence="3 4" id="KW-0326">Glycosidase</keyword>
<comment type="similarity">
    <text evidence="1 4">Belongs to the glycosyl hydrolase 5 (cellulase A) family.</text>
</comment>
<dbReference type="InterPro" id="IPR041036">
    <property type="entry name" value="GH5_C"/>
</dbReference>